<keyword evidence="2" id="KW-1185">Reference proteome</keyword>
<comment type="caution">
    <text evidence="1">The sequence shown here is derived from an EMBL/GenBank/DDBJ whole genome shotgun (WGS) entry which is preliminary data.</text>
</comment>
<dbReference type="Gene3D" id="1.10.3210.10">
    <property type="entry name" value="Hypothetical protein af1432"/>
    <property type="match status" value="1"/>
</dbReference>
<dbReference type="AlphaFoldDB" id="A0A1F2P9I5"/>
<gene>
    <name evidence="1" type="ORF">SCAL_000689</name>
</gene>
<organism evidence="1 2">
    <name type="scientific">Candidatus Syntropharchaeum caldarium</name>
    <dbReference type="NCBI Taxonomy" id="1838285"/>
    <lineage>
        <taxon>Archaea</taxon>
        <taxon>Methanobacteriati</taxon>
        <taxon>Methanobacteriota</taxon>
        <taxon>Stenosarchaea group</taxon>
        <taxon>Methanomicrobia</taxon>
        <taxon>Methanosarcinales</taxon>
        <taxon>ANME-2 cluster</taxon>
        <taxon>Candidatus Syntropharchaeum</taxon>
    </lineage>
</organism>
<name>A0A1F2P9I5_9EURY</name>
<proteinExistence type="predicted"/>
<dbReference type="EMBL" id="LYOS01000002">
    <property type="protein sequence ID" value="OFV68049.1"/>
    <property type="molecule type" value="Genomic_DNA"/>
</dbReference>
<dbReference type="STRING" id="1838285.SCAL_000689"/>
<evidence type="ECO:0000313" key="1">
    <source>
        <dbReference type="EMBL" id="OFV68049.1"/>
    </source>
</evidence>
<reference evidence="1" key="1">
    <citation type="submission" date="2016-05" db="EMBL/GenBank/DDBJ databases">
        <title>Microbial consortia oxidize butane by reversing methanogenesis.</title>
        <authorList>
            <person name="Laso-Perez R."/>
            <person name="Richter M."/>
            <person name="Wegener G."/>
            <person name="Musat F."/>
        </authorList>
    </citation>
    <scope>NUCLEOTIDE SEQUENCE [LARGE SCALE GENOMIC DNA]</scope>
    <source>
        <strain evidence="1">BOX2</strain>
    </source>
</reference>
<protein>
    <submittedName>
        <fullName evidence="1">Uncharacterized protein</fullName>
    </submittedName>
</protein>
<sequence length="637" mass="74445">MIVLLRYKSLGYWKNVCCVKKMSEETNKILEYHVPQLGKISARLYPLATETYNLLDNYDHIDRMREIDQLGVIRSVYEGAHHSRWEYVMLQLELIYKLRSEKSVKGLFGLNSNINILGKEISGAEILQIWILLFNAGHLPGTFATERALLRYCQKHSDLRAIITKGLPARKQREYFKEILENEDIYNFHKILIYFHLGRYRRYSSKIPNFVDFLQEVLNFYIIDSEEHEEKQRNLKNLFHRIRQVSYLFLDSQYGPVPIDFNLSTIFLNFPDHIVPLFKEYDTPIIRTLDSLEDLLSINMYHSDKSMRELGFHTKRIEQLIGKEKKDKELTKITGLQRYLMKDYNDFQPQSKDWKKAFNIHVLFEILPFPLLTNAFKKNLSYEIEEKWNKKYGTTSCQLALQAAPTSKHIAITLSFYPQSQIQKNVEILGYFLKDLINLNDKIKNEVHDVPETEVFIDYVFQKPYQELLLSILGYITEEELSFELKDENLFAIFMLAVKGSKNAAKIIKKICKDLNSFNSRSHELKTLQDSLGNLSHRSELLLSLSSILVYDDKRNHLTDIDGFGLGFKNGSLGVLLVEAKDQRQRAHSDSERQLKETLKKLNFKTSESPDIVQVEKGAYCYLTIDGSSREGDDESQ</sequence>
<dbReference type="Proteomes" id="UP000186940">
    <property type="component" value="Unassembled WGS sequence"/>
</dbReference>
<evidence type="ECO:0000313" key="2">
    <source>
        <dbReference type="Proteomes" id="UP000186940"/>
    </source>
</evidence>
<accession>A0A1F2P9I5</accession>